<dbReference type="InterPro" id="IPR031327">
    <property type="entry name" value="MCM"/>
</dbReference>
<dbReference type="SUPFAM" id="SSF50249">
    <property type="entry name" value="Nucleic acid-binding proteins"/>
    <property type="match status" value="1"/>
</dbReference>
<dbReference type="GO" id="GO:0006260">
    <property type="term" value="P:DNA replication"/>
    <property type="evidence" value="ECO:0007669"/>
    <property type="project" value="UniProtKB-KW"/>
</dbReference>
<dbReference type="Gene3D" id="3.30.1640.10">
    <property type="entry name" value="mini-chromosome maintenance (MCM) complex, chain A, domain 1"/>
    <property type="match status" value="1"/>
</dbReference>
<keyword evidence="4 9" id="KW-0547">Nucleotide-binding</keyword>
<dbReference type="InterPro" id="IPR041562">
    <property type="entry name" value="MCM_lid"/>
</dbReference>
<dbReference type="Pfam" id="PF14551">
    <property type="entry name" value="MCM_N"/>
    <property type="match status" value="1"/>
</dbReference>
<dbReference type="AlphaFoldDB" id="F8DEM3"/>
<dbReference type="OrthoDB" id="6747at2157"/>
<dbReference type="HOGENOM" id="CLU_000995_6_0_2"/>
<dbReference type="GeneID" id="10795574"/>
<keyword evidence="5" id="KW-0378">Hydrolase</keyword>
<dbReference type="InterPro" id="IPR001208">
    <property type="entry name" value="MCM_dom"/>
</dbReference>
<keyword evidence="8 9" id="KW-0238">DNA-binding</keyword>
<dbReference type="InterPro" id="IPR027925">
    <property type="entry name" value="MCM_N"/>
</dbReference>
<dbReference type="Gene3D" id="3.40.50.300">
    <property type="entry name" value="P-loop containing nucleotide triphosphate hydrolases"/>
    <property type="match status" value="1"/>
</dbReference>
<gene>
    <name evidence="12" type="ordered locus">Halxa_0220</name>
</gene>
<dbReference type="InterPro" id="IPR027417">
    <property type="entry name" value="P-loop_NTPase"/>
</dbReference>
<dbReference type="Pfam" id="PF00493">
    <property type="entry name" value="MCM"/>
    <property type="match status" value="1"/>
</dbReference>
<dbReference type="Gene3D" id="2.20.28.10">
    <property type="match status" value="1"/>
</dbReference>
<evidence type="ECO:0000256" key="6">
    <source>
        <dbReference type="ARBA" id="ARBA00022806"/>
    </source>
</evidence>
<feature type="compositionally biased region" description="Basic and acidic residues" evidence="10">
    <location>
        <begin position="672"/>
        <end position="698"/>
    </location>
</feature>
<dbReference type="InterPro" id="IPR033762">
    <property type="entry name" value="MCM_OB"/>
</dbReference>
<dbReference type="PROSITE" id="PS50051">
    <property type="entry name" value="MCM_2"/>
    <property type="match status" value="1"/>
</dbReference>
<feature type="domain" description="MCM C-terminal AAA(+) ATPase" evidence="11">
    <location>
        <begin position="285"/>
        <end position="493"/>
    </location>
</feature>
<dbReference type="GO" id="GO:0042555">
    <property type="term" value="C:MCM complex"/>
    <property type="evidence" value="ECO:0007669"/>
    <property type="project" value="TreeGrafter"/>
</dbReference>
<dbReference type="InterPro" id="IPR012340">
    <property type="entry name" value="NA-bd_OB-fold"/>
</dbReference>
<dbReference type="GO" id="GO:0016787">
    <property type="term" value="F:hydrolase activity"/>
    <property type="evidence" value="ECO:0007669"/>
    <property type="project" value="UniProtKB-KW"/>
</dbReference>
<dbReference type="RefSeq" id="WP_013875998.1">
    <property type="nucleotide sequence ID" value="NC_015659.1"/>
</dbReference>
<dbReference type="EMBL" id="CP002842">
    <property type="protein sequence ID" value="AEH39460.1"/>
    <property type="molecule type" value="Genomic_DNA"/>
</dbReference>
<reference evidence="13" key="1">
    <citation type="journal article" date="2012" name="Stand. Genomic Sci.">
        <title>Complete genome sequence of Halopiger xanaduensis type strain (SH-6(T)).</title>
        <authorList>
            <person name="Anderson I."/>
            <person name="Tindall B.J."/>
            <person name="Rohde M."/>
            <person name="Lucas S."/>
            <person name="Han J."/>
            <person name="Lapidus A."/>
            <person name="Cheng J.F."/>
            <person name="Goodwin L."/>
            <person name="Pitluck S."/>
            <person name="Peters L."/>
            <person name="Pati A."/>
            <person name="Mikhailova N."/>
            <person name="Pagani I."/>
            <person name="Teshima H."/>
            <person name="Han C."/>
            <person name="Tapia R."/>
            <person name="Land M."/>
            <person name="Woyke T."/>
            <person name="Klenk H.P."/>
            <person name="Kyrpides N."/>
            <person name="Ivanova N."/>
        </authorList>
    </citation>
    <scope>NUCLEOTIDE SEQUENCE [LARGE SCALE GENOMIC DNA]</scope>
    <source>
        <strain evidence="13">DSM 18323 / JCM 14033 / SH-6</strain>
        <plasmid evidence="13">Plasmid pHALXA03</plasmid>
    </source>
</reference>
<dbReference type="Pfam" id="PF17855">
    <property type="entry name" value="MCM_lid"/>
    <property type="match status" value="1"/>
</dbReference>
<dbReference type="Gene3D" id="1.10.10.10">
    <property type="entry name" value="Winged helix-like DNA-binding domain superfamily/Winged helix DNA-binding domain"/>
    <property type="match status" value="1"/>
</dbReference>
<evidence type="ECO:0000256" key="4">
    <source>
        <dbReference type="ARBA" id="ARBA00022741"/>
    </source>
</evidence>
<dbReference type="PANTHER" id="PTHR11630">
    <property type="entry name" value="DNA REPLICATION LICENSING FACTOR MCM FAMILY MEMBER"/>
    <property type="match status" value="1"/>
</dbReference>
<dbReference type="GO" id="GO:0017116">
    <property type="term" value="F:single-stranded DNA helicase activity"/>
    <property type="evidence" value="ECO:0007669"/>
    <property type="project" value="TreeGrafter"/>
</dbReference>
<dbReference type="KEGG" id="hxa:Halxa_0220"/>
<protein>
    <recommendedName>
        <fullName evidence="2">DNA helicase</fullName>
        <ecNumber evidence="2">3.6.4.12</ecNumber>
    </recommendedName>
</protein>
<dbReference type="Pfam" id="PF17207">
    <property type="entry name" value="MCM_OB"/>
    <property type="match status" value="1"/>
</dbReference>
<evidence type="ECO:0000256" key="8">
    <source>
        <dbReference type="ARBA" id="ARBA00023125"/>
    </source>
</evidence>
<dbReference type="InterPro" id="IPR048907">
    <property type="entry name" value="WHD_MCM_arc"/>
</dbReference>
<dbReference type="PANTHER" id="PTHR11630:SF66">
    <property type="entry name" value="DNA REPLICATION LICENSING FACTOR MCM4"/>
    <property type="match status" value="1"/>
</dbReference>
<keyword evidence="7 9" id="KW-0067">ATP-binding</keyword>
<dbReference type="Proteomes" id="UP000006794">
    <property type="component" value="Plasmid pHALXA03"/>
</dbReference>
<dbReference type="GO" id="GO:0005524">
    <property type="term" value="F:ATP binding"/>
    <property type="evidence" value="ECO:0007669"/>
    <property type="project" value="UniProtKB-KW"/>
</dbReference>
<sequence length="698" mass="77497">MSHSQTGSSELVDTFEQFFRDYYDDRESENGDTRILDLAQKYPNEQKSLYIDYGDLYQFDPDLADDVLEHGEDVLKYAEEALRNYDLPIDVQLNADVRLSDLDSLPPTRVFDVGKYPVDMNGKYVAVQGQVNKVGDSKGKVGEAAFECQLCGTLTRVPQSGDWQEPHECQGCERQGPFQVNWDQSELKDYQLVRLQLPPEKAHRGGQASDIDVRVLGSDMTDSVAPGDRVTVGIELEPEIDDEDRGTFVLTGEANNIEHQDTDYEDLDLDEYEDEILELAESDNIYQKIVDSFKPSHHGDEQIKLAIALQMFGGVEKHLPDGSRIRGNSHIFLVGAPSTDKSGLLEYARDLSPRSVYTSGQSATQAGLTCAAVQDDFGNGGWTIEGGALVKAHKGLCAIDEFDKMDDEDQSGVMEAMSQGTISPAKANISNVTLPANTTVLSAANPEYGRFDEYEPIGEQIDLPPELISRFDLIFTLTDKPDEEKDEQLVEHLNQTAYVGGKIAAGEDVSGDELETVDPEISKDMLRRYIAYAKQNVTPTLSEGARERIKQFYTEIRASTSEDDAVPVTARKILALHRLAEASARMRLSDTATVEDANRVIQIVLDCLEDVGVDPETGEFDADMVEANTSKSQRDRIKGLKGIISDLELEYDDGAPIDIVKERASDQGMTHSKVEHEIEKLKDKGEVYEPNDDHLRAT</sequence>
<evidence type="ECO:0000256" key="7">
    <source>
        <dbReference type="ARBA" id="ARBA00022840"/>
    </source>
</evidence>
<keyword evidence="12" id="KW-0614">Plasmid</keyword>
<evidence type="ECO:0000256" key="2">
    <source>
        <dbReference type="ARBA" id="ARBA00012551"/>
    </source>
</evidence>
<dbReference type="Gene3D" id="2.40.50.140">
    <property type="entry name" value="Nucleic acid-binding proteins"/>
    <property type="match status" value="1"/>
</dbReference>
<evidence type="ECO:0000259" key="11">
    <source>
        <dbReference type="PROSITE" id="PS50051"/>
    </source>
</evidence>
<dbReference type="GO" id="GO:0003697">
    <property type="term" value="F:single-stranded DNA binding"/>
    <property type="evidence" value="ECO:0007669"/>
    <property type="project" value="TreeGrafter"/>
</dbReference>
<dbReference type="SUPFAM" id="SSF52540">
    <property type="entry name" value="P-loop containing nucleoside triphosphate hydrolases"/>
    <property type="match status" value="1"/>
</dbReference>
<evidence type="ECO:0000313" key="12">
    <source>
        <dbReference type="EMBL" id="AEH39460.1"/>
    </source>
</evidence>
<dbReference type="FunFam" id="2.20.28.10:FF:000003">
    <property type="entry name" value="DNA helicase"/>
    <property type="match status" value="1"/>
</dbReference>
<dbReference type="FunFam" id="3.40.50.300:FF:002469">
    <property type="entry name" value="Cell division control protein 21"/>
    <property type="match status" value="1"/>
</dbReference>
<dbReference type="SMART" id="SM00350">
    <property type="entry name" value="MCM"/>
    <property type="match status" value="1"/>
</dbReference>
<keyword evidence="6" id="KW-0347">Helicase</keyword>
<evidence type="ECO:0000256" key="5">
    <source>
        <dbReference type="ARBA" id="ARBA00022801"/>
    </source>
</evidence>
<proteinExistence type="inferred from homology"/>
<comment type="similarity">
    <text evidence="1 9">Belongs to the MCM family.</text>
</comment>
<name>F8DEM3_HALXS</name>
<geneLocation type="plasmid" evidence="12 13">
    <name>pHALXA03</name>
</geneLocation>
<dbReference type="InterPro" id="IPR036388">
    <property type="entry name" value="WH-like_DNA-bd_sf"/>
</dbReference>
<dbReference type="PRINTS" id="PR01657">
    <property type="entry name" value="MCMFAMILY"/>
</dbReference>
<accession>F8DEM3</accession>
<dbReference type="Pfam" id="PF21120">
    <property type="entry name" value="WHD_MCM_arc"/>
    <property type="match status" value="1"/>
</dbReference>
<evidence type="ECO:0000256" key="9">
    <source>
        <dbReference type="RuleBase" id="RU004070"/>
    </source>
</evidence>
<feature type="region of interest" description="Disordered" evidence="10">
    <location>
        <begin position="663"/>
        <end position="698"/>
    </location>
</feature>
<dbReference type="EC" id="3.6.4.12" evidence="2"/>
<organism evidence="12 13">
    <name type="scientific">Halopiger xanaduensis (strain DSM 18323 / JCM 14033 / SH-6)</name>
    <dbReference type="NCBI Taxonomy" id="797210"/>
    <lineage>
        <taxon>Archaea</taxon>
        <taxon>Methanobacteriati</taxon>
        <taxon>Methanobacteriota</taxon>
        <taxon>Stenosarchaea group</taxon>
        <taxon>Halobacteria</taxon>
        <taxon>Halobacteriales</taxon>
        <taxon>Natrialbaceae</taxon>
        <taxon>Halopiger</taxon>
    </lineage>
</organism>
<evidence type="ECO:0000256" key="10">
    <source>
        <dbReference type="SAM" id="MobiDB-lite"/>
    </source>
</evidence>
<evidence type="ECO:0000256" key="1">
    <source>
        <dbReference type="ARBA" id="ARBA00008010"/>
    </source>
</evidence>
<evidence type="ECO:0000313" key="13">
    <source>
        <dbReference type="Proteomes" id="UP000006794"/>
    </source>
</evidence>
<keyword evidence="13" id="KW-1185">Reference proteome</keyword>
<keyword evidence="3" id="KW-0235">DNA replication</keyword>
<evidence type="ECO:0000256" key="3">
    <source>
        <dbReference type="ARBA" id="ARBA00022705"/>
    </source>
</evidence>